<dbReference type="InterPro" id="IPR029060">
    <property type="entry name" value="PIN-like_dom_sf"/>
</dbReference>
<dbReference type="Pfam" id="PF01850">
    <property type="entry name" value="PIN"/>
    <property type="match status" value="1"/>
</dbReference>
<reference evidence="2" key="1">
    <citation type="submission" date="2020-01" db="EMBL/GenBank/DDBJ databases">
        <authorList>
            <person name="Meier V. D."/>
            <person name="Meier V D."/>
        </authorList>
    </citation>
    <scope>NUCLEOTIDE SEQUENCE</scope>
    <source>
        <strain evidence="2">HLG_WM_MAG_09</strain>
    </source>
</reference>
<dbReference type="SUPFAM" id="SSF88723">
    <property type="entry name" value="PIN domain-like"/>
    <property type="match status" value="1"/>
</dbReference>
<feature type="domain" description="PIN" evidence="1">
    <location>
        <begin position="2"/>
        <end position="126"/>
    </location>
</feature>
<dbReference type="EMBL" id="CACVAT010000635">
    <property type="protein sequence ID" value="CAA6830830.1"/>
    <property type="molecule type" value="Genomic_DNA"/>
</dbReference>
<dbReference type="CDD" id="cd09873">
    <property type="entry name" value="PIN_Pae0151-like"/>
    <property type="match status" value="1"/>
</dbReference>
<dbReference type="InterPro" id="IPR002716">
    <property type="entry name" value="PIN_dom"/>
</dbReference>
<name>A0A6S6UMP8_9GAMM</name>
<evidence type="ECO:0000259" key="1">
    <source>
        <dbReference type="Pfam" id="PF01850"/>
    </source>
</evidence>
<dbReference type="AlphaFoldDB" id="A0A6S6UMP8"/>
<dbReference type="InterPro" id="IPR044153">
    <property type="entry name" value="PIN_Pae0151-like"/>
</dbReference>
<sequence length="146" mass="16916">MVIIDSNVFAKLLIEEHDSAIAEDFFRYSITHEVPLLAPTLFYYEVLQIALYYNHPVELTLEFMGEYLGFNLSLVQLTKEQWLDTEKMIHSGHQKSGFPSLYDSSYHALALSKNAVFLTADKRHESKTKQFGAIKLLGHWEEIFDK</sequence>
<organism evidence="2">
    <name type="scientific">uncultured Thiotrichaceae bacterium</name>
    <dbReference type="NCBI Taxonomy" id="298394"/>
    <lineage>
        <taxon>Bacteria</taxon>
        <taxon>Pseudomonadati</taxon>
        <taxon>Pseudomonadota</taxon>
        <taxon>Gammaproteobacteria</taxon>
        <taxon>Thiotrichales</taxon>
        <taxon>Thiotrichaceae</taxon>
        <taxon>environmental samples</taxon>
    </lineage>
</organism>
<proteinExistence type="predicted"/>
<evidence type="ECO:0000313" key="2">
    <source>
        <dbReference type="EMBL" id="CAA6830830.1"/>
    </source>
</evidence>
<accession>A0A6S6UMP8</accession>
<gene>
    <name evidence="2" type="ORF">HELGO_WM66324</name>
</gene>
<protein>
    <recommendedName>
        <fullName evidence="1">PIN domain-containing protein</fullName>
    </recommendedName>
</protein>
<dbReference type="Gene3D" id="3.40.50.1010">
    <property type="entry name" value="5'-nuclease"/>
    <property type="match status" value="1"/>
</dbReference>